<dbReference type="PANTHER" id="PTHR31672">
    <property type="entry name" value="BNACNNG10540D PROTEIN"/>
    <property type="match status" value="1"/>
</dbReference>
<name>A0ABQ7KSF1_BRACM</name>
<evidence type="ECO:0000313" key="3">
    <source>
        <dbReference type="Proteomes" id="UP000823674"/>
    </source>
</evidence>
<dbReference type="SUPFAM" id="SSF81383">
    <property type="entry name" value="F-box domain"/>
    <property type="match status" value="1"/>
</dbReference>
<comment type="caution">
    <text evidence="2">The sequence shown here is derived from an EMBL/GenBank/DDBJ whole genome shotgun (WGS) entry which is preliminary data.</text>
</comment>
<proteinExistence type="predicted"/>
<dbReference type="Pfam" id="PF00646">
    <property type="entry name" value="F-box"/>
    <property type="match status" value="1"/>
</dbReference>
<dbReference type="Pfam" id="PF24750">
    <property type="entry name" value="b-prop_At3g26010-like"/>
    <property type="match status" value="2"/>
</dbReference>
<protein>
    <recommendedName>
        <fullName evidence="1">F-box domain-containing protein</fullName>
    </recommendedName>
</protein>
<dbReference type="InterPro" id="IPR036047">
    <property type="entry name" value="F-box-like_dom_sf"/>
</dbReference>
<dbReference type="InterPro" id="IPR056592">
    <property type="entry name" value="Beta-prop_At3g26010-like"/>
</dbReference>
<gene>
    <name evidence="2" type="primary">A10p024540.1_BraROA</name>
    <name evidence="2" type="ORF">IGI04_041031</name>
</gene>
<dbReference type="EMBL" id="JADBGQ010000010">
    <property type="protein sequence ID" value="KAG5376435.1"/>
    <property type="molecule type" value="Genomic_DNA"/>
</dbReference>
<dbReference type="InterPro" id="IPR001810">
    <property type="entry name" value="F-box_dom"/>
</dbReference>
<keyword evidence="3" id="KW-1185">Reference proteome</keyword>
<dbReference type="PANTHER" id="PTHR31672:SF9">
    <property type="entry name" value="F-BOX DOMAIN-CONTAINING PROTEIN"/>
    <property type="match status" value="1"/>
</dbReference>
<accession>A0ABQ7KSF1</accession>
<feature type="domain" description="F-box" evidence="1">
    <location>
        <begin position="114"/>
        <end position="154"/>
    </location>
</feature>
<dbReference type="InterPro" id="IPR050796">
    <property type="entry name" value="SCF_F-box_component"/>
</dbReference>
<organism evidence="2 3">
    <name type="scientific">Brassica rapa subsp. trilocularis</name>
    <dbReference type="NCBI Taxonomy" id="1813537"/>
    <lineage>
        <taxon>Eukaryota</taxon>
        <taxon>Viridiplantae</taxon>
        <taxon>Streptophyta</taxon>
        <taxon>Embryophyta</taxon>
        <taxon>Tracheophyta</taxon>
        <taxon>Spermatophyta</taxon>
        <taxon>Magnoliopsida</taxon>
        <taxon>eudicotyledons</taxon>
        <taxon>Gunneridae</taxon>
        <taxon>Pentapetalae</taxon>
        <taxon>rosids</taxon>
        <taxon>malvids</taxon>
        <taxon>Brassicales</taxon>
        <taxon>Brassicaceae</taxon>
        <taxon>Brassiceae</taxon>
        <taxon>Brassica</taxon>
    </lineage>
</organism>
<evidence type="ECO:0000313" key="2">
    <source>
        <dbReference type="EMBL" id="KAG5376435.1"/>
    </source>
</evidence>
<dbReference type="Proteomes" id="UP000823674">
    <property type="component" value="Chromosome A10"/>
</dbReference>
<sequence length="606" mass="69439">MTKVSLLTLIFRDKLQTVHKNSDVVEKKPLDPPSNDNRDQLTKEVDSWSSFQMPVHYPKFTKEQYESNLIGFSNYMVCLQISVTCLARNNLQWVHSCGRRDHLHMAMETQQTHLLEVMQTEILARLPLKTISRFKSVSKKWKSTLESPYFRRLFLSLHRDSSSSSSWSLLHGADELIGFHGCKTWDLPKSPASLIPHSFKRYLCGDCDYVDSSGGLVLLTDGADKSYCYVGNPVSQQWVEIPPPPSDPTGGNTYVFGLVTRLDEDGVVLTFKVVRIASYQTTNDHLSSVLSVFVYSSETGISTSKVIHSPHQIGNMSKINLNGTMYFGCLGVPGILLAHDFYSESDQFRVVQLPDYPDYNKDYKRTLTPSGGFVVYVRTLAKHDETVLKIWRLNNDDDTWQILWEVGFPIIGNYAPMAMHPFDMGTVYLWSQRDYHWVSCNLRKRDYTILGDASDDGCFIDVSVCKKSVDEIWDPRSLTDLDEEDLDFRVCIWFCPFVIPRWMASVPRPPQTEMIDTTSLLSYATATHEARMEDMRNDEYFWMEVESGGGLPRRFTLLAVSGVFVAHDFYSKSDHFRVVQLPEYSGHNKDNIKRILTTFRGFVMYV</sequence>
<dbReference type="SMART" id="SM00256">
    <property type="entry name" value="FBOX"/>
    <property type="match status" value="1"/>
</dbReference>
<evidence type="ECO:0000259" key="1">
    <source>
        <dbReference type="SMART" id="SM00256"/>
    </source>
</evidence>
<reference evidence="2 3" key="1">
    <citation type="submission" date="2021-03" db="EMBL/GenBank/DDBJ databases">
        <authorList>
            <person name="King G.J."/>
            <person name="Bancroft I."/>
            <person name="Baten A."/>
            <person name="Bloomfield J."/>
            <person name="Borpatragohain P."/>
            <person name="He Z."/>
            <person name="Irish N."/>
            <person name="Irwin J."/>
            <person name="Liu K."/>
            <person name="Mauleon R.P."/>
            <person name="Moore J."/>
            <person name="Morris R."/>
            <person name="Ostergaard L."/>
            <person name="Wang B."/>
            <person name="Wells R."/>
        </authorList>
    </citation>
    <scope>NUCLEOTIDE SEQUENCE [LARGE SCALE GENOMIC DNA]</scope>
    <source>
        <strain evidence="2">R-o-18</strain>
        <tissue evidence="2">Leaf</tissue>
    </source>
</reference>